<gene>
    <name evidence="9" type="primary">ugpC_2</name>
    <name evidence="9" type="ORF">GCM10023169_15540</name>
</gene>
<sequence length="421" mass="46824">MASITLDNIVKTYPDGYTAVKGVDLDIADGEFVILVGPSGCGKSTILRMIVGLEDISDGDLRIGEEVVNDKAPRDRDLAMVFQNYALYPHLTVYENIAFPLRLQRGAFSEEEIDAKVRRASRLLELDDHLERKPANLSGGQRQRVAMGRAIVREAQAFLFDEPLSNLDAKLRGQMRTEIARLQRALATTTVYVTHDQTEAMTLGDRVAVLRRGELQQVASPRGLYDQPVNLFVAGFIGSPPMNFVPGEVRGDVLALPMVDVPLDDRLRAAVGDRDLVIVGIRPDAFAETGTGGEREVRFDADVDVTEWMGEVLYAYVPFQTHQAVKEQLDELDRELDGEGMRTQIVIALDALSPVREGEVAELSFERSSLYVFDPATGENLTHDAERAARLDEDAREQRRRAMERARKRAEREEAPATAES</sequence>
<evidence type="ECO:0000256" key="7">
    <source>
        <dbReference type="SAM" id="MobiDB-lite"/>
    </source>
</evidence>
<feature type="domain" description="ABC transporter" evidence="8">
    <location>
        <begin position="4"/>
        <end position="237"/>
    </location>
</feature>
<evidence type="ECO:0000313" key="9">
    <source>
        <dbReference type="EMBL" id="GAA4421928.1"/>
    </source>
</evidence>
<evidence type="ECO:0000313" key="10">
    <source>
        <dbReference type="Proteomes" id="UP001500622"/>
    </source>
</evidence>
<dbReference type="InterPro" id="IPR040582">
    <property type="entry name" value="OB_MalK-like"/>
</dbReference>
<dbReference type="PROSITE" id="PS00211">
    <property type="entry name" value="ABC_TRANSPORTER_1"/>
    <property type="match status" value="1"/>
</dbReference>
<dbReference type="InterPro" id="IPR003439">
    <property type="entry name" value="ABC_transporter-like_ATP-bd"/>
</dbReference>
<evidence type="ECO:0000256" key="1">
    <source>
        <dbReference type="ARBA" id="ARBA00022448"/>
    </source>
</evidence>
<dbReference type="SUPFAM" id="SSF52540">
    <property type="entry name" value="P-loop containing nucleoside triphosphate hydrolases"/>
    <property type="match status" value="1"/>
</dbReference>
<evidence type="ECO:0000256" key="6">
    <source>
        <dbReference type="ARBA" id="ARBA00023136"/>
    </source>
</evidence>
<dbReference type="RefSeq" id="WP_345215684.1">
    <property type="nucleotide sequence ID" value="NZ_BAABGN010000006.1"/>
</dbReference>
<feature type="compositionally biased region" description="Basic and acidic residues" evidence="7">
    <location>
        <begin position="381"/>
        <end position="415"/>
    </location>
</feature>
<proteinExistence type="predicted"/>
<keyword evidence="5" id="KW-1278">Translocase</keyword>
<keyword evidence="10" id="KW-1185">Reference proteome</keyword>
<evidence type="ECO:0000256" key="3">
    <source>
        <dbReference type="ARBA" id="ARBA00022741"/>
    </source>
</evidence>
<keyword evidence="6" id="KW-0472">Membrane</keyword>
<dbReference type="PANTHER" id="PTHR43875:SF15">
    <property type="entry name" value="TREHALOSE IMPORT ATP-BINDING PROTEIN SUGC"/>
    <property type="match status" value="1"/>
</dbReference>
<dbReference type="Gene3D" id="2.40.50.100">
    <property type="match status" value="1"/>
</dbReference>
<reference evidence="10" key="1">
    <citation type="journal article" date="2019" name="Int. J. Syst. Evol. Microbiol.">
        <title>The Global Catalogue of Microorganisms (GCM) 10K type strain sequencing project: providing services to taxonomists for standard genome sequencing and annotation.</title>
        <authorList>
            <consortium name="The Broad Institute Genomics Platform"/>
            <consortium name="The Broad Institute Genome Sequencing Center for Infectious Disease"/>
            <person name="Wu L."/>
            <person name="Ma J."/>
        </authorList>
    </citation>
    <scope>NUCLEOTIDE SEQUENCE [LARGE SCALE GENOMIC DNA]</scope>
    <source>
        <strain evidence="10">JCM 17810</strain>
    </source>
</reference>
<protein>
    <submittedName>
        <fullName evidence="9">Sn-glycerol-3-phosphate ABC transporter ATP-binding protein UgpC</fullName>
    </submittedName>
</protein>
<dbReference type="PROSITE" id="PS50893">
    <property type="entry name" value="ABC_TRANSPORTER_2"/>
    <property type="match status" value="1"/>
</dbReference>
<dbReference type="Gene3D" id="3.40.50.300">
    <property type="entry name" value="P-loop containing nucleotide triphosphate hydrolases"/>
    <property type="match status" value="1"/>
</dbReference>
<dbReference type="InterPro" id="IPR027417">
    <property type="entry name" value="P-loop_NTPase"/>
</dbReference>
<dbReference type="CDD" id="cd03301">
    <property type="entry name" value="ABC_MalK_N"/>
    <property type="match status" value="1"/>
</dbReference>
<dbReference type="PANTHER" id="PTHR43875">
    <property type="entry name" value="MALTODEXTRIN IMPORT ATP-BINDING PROTEIN MSMX"/>
    <property type="match status" value="1"/>
</dbReference>
<dbReference type="Proteomes" id="UP001500622">
    <property type="component" value="Unassembled WGS sequence"/>
</dbReference>
<keyword evidence="4 9" id="KW-0067">ATP-binding</keyword>
<dbReference type="Pfam" id="PF17912">
    <property type="entry name" value="OB_MalK"/>
    <property type="match status" value="1"/>
</dbReference>
<dbReference type="GO" id="GO:0005524">
    <property type="term" value="F:ATP binding"/>
    <property type="evidence" value="ECO:0007669"/>
    <property type="project" value="UniProtKB-KW"/>
</dbReference>
<dbReference type="SMART" id="SM00382">
    <property type="entry name" value="AAA"/>
    <property type="match status" value="1"/>
</dbReference>
<dbReference type="Pfam" id="PF00005">
    <property type="entry name" value="ABC_tran"/>
    <property type="match status" value="1"/>
</dbReference>
<dbReference type="SUPFAM" id="SSF50331">
    <property type="entry name" value="MOP-like"/>
    <property type="match status" value="1"/>
</dbReference>
<dbReference type="InterPro" id="IPR003593">
    <property type="entry name" value="AAA+_ATPase"/>
</dbReference>
<organism evidence="9 10">
    <name type="scientific">Georgenia halophila</name>
    <dbReference type="NCBI Taxonomy" id="620889"/>
    <lineage>
        <taxon>Bacteria</taxon>
        <taxon>Bacillati</taxon>
        <taxon>Actinomycetota</taxon>
        <taxon>Actinomycetes</taxon>
        <taxon>Micrococcales</taxon>
        <taxon>Bogoriellaceae</taxon>
        <taxon>Georgenia</taxon>
    </lineage>
</organism>
<dbReference type="InterPro" id="IPR008995">
    <property type="entry name" value="Mo/tungstate-bd_C_term_dom"/>
</dbReference>
<dbReference type="InterPro" id="IPR017871">
    <property type="entry name" value="ABC_transporter-like_CS"/>
</dbReference>
<dbReference type="NCBIfam" id="NF008653">
    <property type="entry name" value="PRK11650.1"/>
    <property type="match status" value="1"/>
</dbReference>
<evidence type="ECO:0000256" key="5">
    <source>
        <dbReference type="ARBA" id="ARBA00022967"/>
    </source>
</evidence>
<keyword evidence="3" id="KW-0547">Nucleotide-binding</keyword>
<dbReference type="EMBL" id="BAABGN010000006">
    <property type="protein sequence ID" value="GAA4421928.1"/>
    <property type="molecule type" value="Genomic_DNA"/>
</dbReference>
<name>A0ABP8L5B3_9MICO</name>
<keyword evidence="1" id="KW-0813">Transport</keyword>
<dbReference type="InterPro" id="IPR015855">
    <property type="entry name" value="ABC_transpr_MalK-like"/>
</dbReference>
<keyword evidence="2" id="KW-1003">Cell membrane</keyword>
<evidence type="ECO:0000256" key="4">
    <source>
        <dbReference type="ARBA" id="ARBA00022840"/>
    </source>
</evidence>
<feature type="region of interest" description="Disordered" evidence="7">
    <location>
        <begin position="381"/>
        <end position="421"/>
    </location>
</feature>
<evidence type="ECO:0000256" key="2">
    <source>
        <dbReference type="ARBA" id="ARBA00022475"/>
    </source>
</evidence>
<comment type="caution">
    <text evidence="9">The sequence shown here is derived from an EMBL/GenBank/DDBJ whole genome shotgun (WGS) entry which is preliminary data.</text>
</comment>
<dbReference type="InterPro" id="IPR047641">
    <property type="entry name" value="ABC_transpr_MalK/UgpC-like"/>
</dbReference>
<evidence type="ECO:0000259" key="8">
    <source>
        <dbReference type="PROSITE" id="PS50893"/>
    </source>
</evidence>
<accession>A0ABP8L5B3</accession>